<dbReference type="InterPro" id="IPR017871">
    <property type="entry name" value="ABC_transporter-like_CS"/>
</dbReference>
<dbReference type="EMBL" id="FTOK01000006">
    <property type="protein sequence ID" value="SIS80965.1"/>
    <property type="molecule type" value="Genomic_DNA"/>
</dbReference>
<evidence type="ECO:0000256" key="2">
    <source>
        <dbReference type="ARBA" id="ARBA00022475"/>
    </source>
</evidence>
<dbReference type="Proteomes" id="UP000199777">
    <property type="component" value="Unassembled WGS sequence"/>
</dbReference>
<keyword evidence="7" id="KW-0732">Signal</keyword>
<comment type="caution">
    <text evidence="9">The sequence shown here is derived from an EMBL/GenBank/DDBJ whole genome shotgun (WGS) entry which is preliminary data.</text>
</comment>
<evidence type="ECO:0000256" key="1">
    <source>
        <dbReference type="ARBA" id="ARBA00022448"/>
    </source>
</evidence>
<dbReference type="Pfam" id="PF00005">
    <property type="entry name" value="ABC_tran"/>
    <property type="match status" value="1"/>
</dbReference>
<dbReference type="PANTHER" id="PTHR42781:SF5">
    <property type="entry name" value="PUTRESCINE TRANSPORT ATP-BINDING PROTEIN POTG"/>
    <property type="match status" value="1"/>
</dbReference>
<dbReference type="InterPro" id="IPR027417">
    <property type="entry name" value="P-loop_NTPase"/>
</dbReference>
<proteinExistence type="predicted"/>
<sequence length="180" mass="19854">MKKVFISTLFLAFLLLLAACGNNSGEEESSGNGEKAEKEETSSEEASSSEERGGEVEMLDLVRMDEYKNRYPHELSGGQQQRIALARAIAPSPSLLLLDEPFSSLDADLQITIRNELYDILKKTGTTTVFVTHDREDAKAVADRIVTMRDGAAHDWDSLCTTLPEAEIPSEAVHHFPGDR</sequence>
<dbReference type="InterPro" id="IPR003439">
    <property type="entry name" value="ABC_transporter-like_ATP-bd"/>
</dbReference>
<feature type="chain" id="PRO_5047546920" evidence="7">
    <location>
        <begin position="19"/>
        <end position="180"/>
    </location>
</feature>
<dbReference type="RefSeq" id="WP_084193890.1">
    <property type="nucleotide sequence ID" value="NZ_FTOK01000006.1"/>
</dbReference>
<keyword evidence="3" id="KW-0997">Cell inner membrane</keyword>
<evidence type="ECO:0000313" key="9">
    <source>
        <dbReference type="EMBL" id="SIS80965.1"/>
    </source>
</evidence>
<evidence type="ECO:0000256" key="4">
    <source>
        <dbReference type="ARBA" id="ARBA00022967"/>
    </source>
</evidence>
<evidence type="ECO:0000256" key="7">
    <source>
        <dbReference type="SAM" id="SignalP"/>
    </source>
</evidence>
<accession>A0ABY1KUL7</accession>
<dbReference type="PROSITE" id="PS51257">
    <property type="entry name" value="PROKAR_LIPOPROTEIN"/>
    <property type="match status" value="1"/>
</dbReference>
<evidence type="ECO:0000256" key="3">
    <source>
        <dbReference type="ARBA" id="ARBA00022519"/>
    </source>
</evidence>
<dbReference type="PANTHER" id="PTHR42781">
    <property type="entry name" value="SPERMIDINE/PUTRESCINE IMPORT ATP-BINDING PROTEIN POTA"/>
    <property type="match status" value="1"/>
</dbReference>
<keyword evidence="5" id="KW-0472">Membrane</keyword>
<dbReference type="Gene3D" id="3.40.50.300">
    <property type="entry name" value="P-loop containing nucleotide triphosphate hydrolases"/>
    <property type="match status" value="1"/>
</dbReference>
<evidence type="ECO:0000313" key="10">
    <source>
        <dbReference type="Proteomes" id="UP000199777"/>
    </source>
</evidence>
<feature type="domain" description="ABC transporter" evidence="8">
    <location>
        <begin position="1"/>
        <end position="175"/>
    </location>
</feature>
<evidence type="ECO:0000256" key="6">
    <source>
        <dbReference type="SAM" id="MobiDB-lite"/>
    </source>
</evidence>
<reference evidence="9 10" key="1">
    <citation type="submission" date="2017-01" db="EMBL/GenBank/DDBJ databases">
        <authorList>
            <person name="Varghese N."/>
            <person name="Submissions S."/>
        </authorList>
    </citation>
    <scope>NUCLEOTIDE SEQUENCE [LARGE SCALE GENOMIC DNA]</scope>
    <source>
        <strain evidence="9 10">DSM 22782</strain>
    </source>
</reference>
<name>A0ABY1KUL7_9BACI</name>
<evidence type="ECO:0000259" key="8">
    <source>
        <dbReference type="PROSITE" id="PS50893"/>
    </source>
</evidence>
<feature type="region of interest" description="Disordered" evidence="6">
    <location>
        <begin position="25"/>
        <end position="55"/>
    </location>
</feature>
<evidence type="ECO:0000256" key="5">
    <source>
        <dbReference type="ARBA" id="ARBA00023136"/>
    </source>
</evidence>
<feature type="signal peptide" evidence="7">
    <location>
        <begin position="1"/>
        <end position="18"/>
    </location>
</feature>
<keyword evidence="4" id="KW-1278">Translocase</keyword>
<keyword evidence="10" id="KW-1185">Reference proteome</keyword>
<protein>
    <submittedName>
        <fullName evidence="9">ABC transporter</fullName>
    </submittedName>
</protein>
<gene>
    <name evidence="9" type="ORF">SAMN05421758_10683</name>
</gene>
<dbReference type="PROSITE" id="PS50893">
    <property type="entry name" value="ABC_TRANSPORTER_2"/>
    <property type="match status" value="1"/>
</dbReference>
<dbReference type="PROSITE" id="PS00211">
    <property type="entry name" value="ABC_TRANSPORTER_1"/>
    <property type="match status" value="1"/>
</dbReference>
<dbReference type="InterPro" id="IPR050093">
    <property type="entry name" value="ABC_SmlMolc_Importer"/>
</dbReference>
<dbReference type="SUPFAM" id="SSF52540">
    <property type="entry name" value="P-loop containing nucleoside triphosphate hydrolases"/>
    <property type="match status" value="1"/>
</dbReference>
<organism evidence="9 10">
    <name type="scientific">Salimicrobium salexigens</name>
    <dbReference type="NCBI Taxonomy" id="908941"/>
    <lineage>
        <taxon>Bacteria</taxon>
        <taxon>Bacillati</taxon>
        <taxon>Bacillota</taxon>
        <taxon>Bacilli</taxon>
        <taxon>Bacillales</taxon>
        <taxon>Bacillaceae</taxon>
        <taxon>Salimicrobium</taxon>
    </lineage>
</organism>
<keyword evidence="1" id="KW-0813">Transport</keyword>
<keyword evidence="2" id="KW-1003">Cell membrane</keyword>